<evidence type="ECO:0000256" key="3">
    <source>
        <dbReference type="SAM" id="SignalP"/>
    </source>
</evidence>
<dbReference type="AlphaFoldDB" id="A0AAD1XEQ7"/>
<evidence type="ECO:0000256" key="1">
    <source>
        <dbReference type="SAM" id="MobiDB-lite"/>
    </source>
</evidence>
<feature type="compositionally biased region" description="Polar residues" evidence="1">
    <location>
        <begin position="229"/>
        <end position="244"/>
    </location>
</feature>
<feature type="region of interest" description="Disordered" evidence="1">
    <location>
        <begin position="349"/>
        <end position="369"/>
    </location>
</feature>
<evidence type="ECO:0000256" key="2">
    <source>
        <dbReference type="SAM" id="Phobius"/>
    </source>
</evidence>
<keyword evidence="2" id="KW-0472">Membrane</keyword>
<feature type="transmembrane region" description="Helical" evidence="2">
    <location>
        <begin position="44"/>
        <end position="69"/>
    </location>
</feature>
<feature type="chain" id="PRO_5041901750" evidence="3">
    <location>
        <begin position="21"/>
        <end position="369"/>
    </location>
</feature>
<feature type="compositionally biased region" description="Basic and acidic residues" evidence="1">
    <location>
        <begin position="272"/>
        <end position="285"/>
    </location>
</feature>
<name>A0AAD1XEQ7_EUPCR</name>
<keyword evidence="5" id="KW-1185">Reference proteome</keyword>
<feature type="region of interest" description="Disordered" evidence="1">
    <location>
        <begin position="193"/>
        <end position="295"/>
    </location>
</feature>
<evidence type="ECO:0000313" key="5">
    <source>
        <dbReference type="Proteomes" id="UP001295684"/>
    </source>
</evidence>
<evidence type="ECO:0000313" key="4">
    <source>
        <dbReference type="EMBL" id="CAI2372055.1"/>
    </source>
</evidence>
<keyword evidence="3" id="KW-0732">Signal</keyword>
<keyword evidence="2" id="KW-1133">Transmembrane helix</keyword>
<protein>
    <submittedName>
        <fullName evidence="4">Uncharacterized protein</fullName>
    </submittedName>
</protein>
<keyword evidence="2" id="KW-0812">Transmembrane</keyword>
<accession>A0AAD1XEQ7</accession>
<comment type="caution">
    <text evidence="4">The sequence shown here is derived from an EMBL/GenBank/DDBJ whole genome shotgun (WGS) entry which is preliminary data.</text>
</comment>
<reference evidence="4" key="1">
    <citation type="submission" date="2023-07" db="EMBL/GenBank/DDBJ databases">
        <authorList>
            <consortium name="AG Swart"/>
            <person name="Singh M."/>
            <person name="Singh A."/>
            <person name="Seah K."/>
            <person name="Emmerich C."/>
        </authorList>
    </citation>
    <scope>NUCLEOTIDE SEQUENCE</scope>
    <source>
        <strain evidence="4">DP1</strain>
    </source>
</reference>
<dbReference type="Proteomes" id="UP001295684">
    <property type="component" value="Unassembled WGS sequence"/>
</dbReference>
<organism evidence="4 5">
    <name type="scientific">Euplotes crassus</name>
    <dbReference type="NCBI Taxonomy" id="5936"/>
    <lineage>
        <taxon>Eukaryota</taxon>
        <taxon>Sar</taxon>
        <taxon>Alveolata</taxon>
        <taxon>Ciliophora</taxon>
        <taxon>Intramacronucleata</taxon>
        <taxon>Spirotrichea</taxon>
        <taxon>Hypotrichia</taxon>
        <taxon>Euplotida</taxon>
        <taxon>Euplotidae</taxon>
        <taxon>Moneuplotes</taxon>
    </lineage>
</organism>
<feature type="compositionally biased region" description="Polar residues" evidence="1">
    <location>
        <begin position="256"/>
        <end position="271"/>
    </location>
</feature>
<feature type="signal peptide" evidence="3">
    <location>
        <begin position="1"/>
        <end position="20"/>
    </location>
</feature>
<proteinExistence type="predicted"/>
<gene>
    <name evidence="4" type="ORF">ECRASSUSDP1_LOCUS13382</name>
</gene>
<sequence>MEKCLLIILLICIFCSKAIAGCEANCKFCCINGTCRAKKECDNEVYLTILLVFIVLFIGGCCCGIRFLIRSKRVKKILKILMVKRMEKAKNELDLQSYSEHLEEHKISDNSMSSFFKISSKHMREGECQETIGNTFDDSLFTMYRVGCTAEEFNYLCNKKLKRDKNPYKNPKATKVGFNNAINNNHLYESHEEDLYSQDSMVSESPIEGNEYGDSKHHLRRKAPIKSKAPNNNLKSQPTASEINAASADRKRNKAQRSSIVCSSQAKMQTNSKDEDKIGVYEEPKSKKKKRRVIRKRVKKNVKRKDEVIHLETYMWEQTDSNYKSHETQNNPKNTDEDVALEYYRNIARDKVSKKEHSLQSHHTEERKE</sequence>
<dbReference type="EMBL" id="CAMPGE010013318">
    <property type="protein sequence ID" value="CAI2372055.1"/>
    <property type="molecule type" value="Genomic_DNA"/>
</dbReference>
<feature type="compositionally biased region" description="Basic residues" evidence="1">
    <location>
        <begin position="286"/>
        <end position="295"/>
    </location>
</feature>